<evidence type="ECO:0000313" key="1">
    <source>
        <dbReference type="EMBL" id="CAG8507396.1"/>
    </source>
</evidence>
<evidence type="ECO:0000313" key="2">
    <source>
        <dbReference type="Proteomes" id="UP000789375"/>
    </source>
</evidence>
<protein>
    <submittedName>
        <fullName evidence="1">10770_t:CDS:1</fullName>
    </submittedName>
</protein>
<dbReference type="Proteomes" id="UP000789375">
    <property type="component" value="Unassembled WGS sequence"/>
</dbReference>
<comment type="caution">
    <text evidence="1">The sequence shown here is derived from an EMBL/GenBank/DDBJ whole genome shotgun (WGS) entry which is preliminary data.</text>
</comment>
<keyword evidence="2" id="KW-1185">Reference proteome</keyword>
<gene>
    <name evidence="1" type="ORF">FMOSSE_LOCUS4354</name>
</gene>
<organism evidence="1 2">
    <name type="scientific">Funneliformis mosseae</name>
    <name type="common">Endomycorrhizal fungus</name>
    <name type="synonym">Glomus mosseae</name>
    <dbReference type="NCBI Taxonomy" id="27381"/>
    <lineage>
        <taxon>Eukaryota</taxon>
        <taxon>Fungi</taxon>
        <taxon>Fungi incertae sedis</taxon>
        <taxon>Mucoromycota</taxon>
        <taxon>Glomeromycotina</taxon>
        <taxon>Glomeromycetes</taxon>
        <taxon>Glomerales</taxon>
        <taxon>Glomeraceae</taxon>
        <taxon>Funneliformis</taxon>
    </lineage>
</organism>
<proteinExistence type="predicted"/>
<name>A0A9N8ZU37_FUNMO</name>
<dbReference type="AlphaFoldDB" id="A0A9N8ZU37"/>
<accession>A0A9N8ZU37</accession>
<reference evidence="1" key="1">
    <citation type="submission" date="2021-06" db="EMBL/GenBank/DDBJ databases">
        <authorList>
            <person name="Kallberg Y."/>
            <person name="Tangrot J."/>
            <person name="Rosling A."/>
        </authorList>
    </citation>
    <scope>NUCLEOTIDE SEQUENCE</scope>
    <source>
        <strain evidence="1">87-6 pot B 2015</strain>
    </source>
</reference>
<dbReference type="EMBL" id="CAJVPP010000730">
    <property type="protein sequence ID" value="CAG8507396.1"/>
    <property type="molecule type" value="Genomic_DNA"/>
</dbReference>
<sequence>MYLKDDDLDSSHYVSASGMFNDSLYKSSGAKLKLIINIDKYLTVENSIQILGKISPEEVPDIQSISPNAEIGYILEVDLEAPVHLYDFFADYPLVSKKQIVSENWLSLYNERLVKDKEDETKGDQIGESVYLKPKMYLVLLAGHDPKISNDPDLEDPKKKHGIQKTVIVKMFSNEEAYTLRLENYCKRYMDNDLCASLEELYKLYYDIAKEENRERLNDKIE</sequence>